<evidence type="ECO:0000256" key="6">
    <source>
        <dbReference type="ARBA" id="ARBA00022989"/>
    </source>
</evidence>
<evidence type="ECO:0000313" key="14">
    <source>
        <dbReference type="EMBL" id="KAK2587764.1"/>
    </source>
</evidence>
<organism evidence="14 15">
    <name type="scientific">Odynerus spinipes</name>
    <dbReference type="NCBI Taxonomy" id="1348599"/>
    <lineage>
        <taxon>Eukaryota</taxon>
        <taxon>Metazoa</taxon>
        <taxon>Ecdysozoa</taxon>
        <taxon>Arthropoda</taxon>
        <taxon>Hexapoda</taxon>
        <taxon>Insecta</taxon>
        <taxon>Pterygota</taxon>
        <taxon>Neoptera</taxon>
        <taxon>Endopterygota</taxon>
        <taxon>Hymenoptera</taxon>
        <taxon>Apocrita</taxon>
        <taxon>Aculeata</taxon>
        <taxon>Vespoidea</taxon>
        <taxon>Vespidae</taxon>
        <taxon>Eumeninae</taxon>
        <taxon>Odynerus</taxon>
    </lineage>
</organism>
<dbReference type="PANTHER" id="PTHR11690:SF288">
    <property type="entry name" value="AMILORIDE-SENSITIVE NA+ CHANNEL-RELATED"/>
    <property type="match status" value="1"/>
</dbReference>
<keyword evidence="10 12" id="KW-0739">Sodium transport</keyword>
<evidence type="ECO:0000256" key="8">
    <source>
        <dbReference type="ARBA" id="ARBA00023065"/>
    </source>
</evidence>
<dbReference type="PRINTS" id="PR01078">
    <property type="entry name" value="AMINACHANNEL"/>
</dbReference>
<accession>A0AAD9VUY2</accession>
<evidence type="ECO:0000256" key="5">
    <source>
        <dbReference type="ARBA" id="ARBA00022692"/>
    </source>
</evidence>
<dbReference type="GO" id="GO:0015280">
    <property type="term" value="F:ligand-gated sodium channel activity"/>
    <property type="evidence" value="ECO:0007669"/>
    <property type="project" value="TreeGrafter"/>
</dbReference>
<evidence type="ECO:0000256" key="11">
    <source>
        <dbReference type="ARBA" id="ARBA00023303"/>
    </source>
</evidence>
<evidence type="ECO:0000256" key="1">
    <source>
        <dbReference type="ARBA" id="ARBA00004141"/>
    </source>
</evidence>
<dbReference type="Proteomes" id="UP001258017">
    <property type="component" value="Unassembled WGS sequence"/>
</dbReference>
<evidence type="ECO:0000256" key="7">
    <source>
        <dbReference type="ARBA" id="ARBA00023053"/>
    </source>
</evidence>
<keyword evidence="7" id="KW-0915">Sodium</keyword>
<reference evidence="14" key="1">
    <citation type="submission" date="2021-08" db="EMBL/GenBank/DDBJ databases">
        <authorList>
            <person name="Misof B."/>
            <person name="Oliver O."/>
            <person name="Podsiadlowski L."/>
            <person name="Donath A."/>
            <person name="Peters R."/>
            <person name="Mayer C."/>
            <person name="Rust J."/>
            <person name="Gunkel S."/>
            <person name="Lesny P."/>
            <person name="Martin S."/>
            <person name="Oeyen J.P."/>
            <person name="Petersen M."/>
            <person name="Panagiotis P."/>
            <person name="Wilbrandt J."/>
            <person name="Tanja T."/>
        </authorList>
    </citation>
    <scope>NUCLEOTIDE SEQUENCE</scope>
    <source>
        <strain evidence="14">GBR_01_08_01A</strain>
        <tissue evidence="14">Thorax + abdomen</tissue>
    </source>
</reference>
<dbReference type="Pfam" id="PF00858">
    <property type="entry name" value="ASC"/>
    <property type="match status" value="1"/>
</dbReference>
<evidence type="ECO:0008006" key="16">
    <source>
        <dbReference type="Google" id="ProtNLM"/>
    </source>
</evidence>
<proteinExistence type="inferred from homology"/>
<evidence type="ECO:0000256" key="9">
    <source>
        <dbReference type="ARBA" id="ARBA00023136"/>
    </source>
</evidence>
<feature type="transmembrane region" description="Helical" evidence="13">
    <location>
        <begin position="496"/>
        <end position="519"/>
    </location>
</feature>
<keyword evidence="9 13" id="KW-0472">Membrane</keyword>
<keyword evidence="3 12" id="KW-0813">Transport</keyword>
<dbReference type="GO" id="GO:0005886">
    <property type="term" value="C:plasma membrane"/>
    <property type="evidence" value="ECO:0007669"/>
    <property type="project" value="TreeGrafter"/>
</dbReference>
<comment type="subcellular location">
    <subcellularLocation>
        <location evidence="1">Membrane</location>
        <topology evidence="1">Multi-pass membrane protein</topology>
    </subcellularLocation>
</comment>
<comment type="caution">
    <text evidence="14">The sequence shown here is derived from an EMBL/GenBank/DDBJ whole genome shotgun (WGS) entry which is preliminary data.</text>
</comment>
<comment type="similarity">
    <text evidence="2 12">Belongs to the amiloride-sensitive sodium channel (TC 1.A.6) family.</text>
</comment>
<name>A0AAD9VUY2_9HYME</name>
<evidence type="ECO:0000256" key="13">
    <source>
        <dbReference type="SAM" id="Phobius"/>
    </source>
</evidence>
<gene>
    <name evidence="14" type="ORF">KPH14_003872</name>
</gene>
<keyword evidence="6 13" id="KW-1133">Transmembrane helix</keyword>
<dbReference type="AlphaFoldDB" id="A0AAD9VUY2"/>
<evidence type="ECO:0000256" key="3">
    <source>
        <dbReference type="ARBA" id="ARBA00022448"/>
    </source>
</evidence>
<keyword evidence="5 12" id="KW-0812">Transmembrane</keyword>
<dbReference type="Gene3D" id="1.10.287.770">
    <property type="entry name" value="YojJ-like"/>
    <property type="match status" value="1"/>
</dbReference>
<dbReference type="Gene3D" id="2.60.470.10">
    <property type="entry name" value="Acid-sensing ion channels like domains"/>
    <property type="match status" value="1"/>
</dbReference>
<reference evidence="14" key="2">
    <citation type="journal article" date="2023" name="Commun. Biol.">
        <title>Intrasexual cuticular hydrocarbon dimorphism in a wasp sheds light on hydrocarbon biosynthesis genes in Hymenoptera.</title>
        <authorList>
            <person name="Moris V.C."/>
            <person name="Podsiadlowski L."/>
            <person name="Martin S."/>
            <person name="Oeyen J.P."/>
            <person name="Donath A."/>
            <person name="Petersen M."/>
            <person name="Wilbrandt J."/>
            <person name="Misof B."/>
            <person name="Liedtke D."/>
            <person name="Thamm M."/>
            <person name="Scheiner R."/>
            <person name="Schmitt T."/>
            <person name="Niehuis O."/>
        </authorList>
    </citation>
    <scope>NUCLEOTIDE SEQUENCE</scope>
    <source>
        <strain evidence="14">GBR_01_08_01A</strain>
    </source>
</reference>
<evidence type="ECO:0000256" key="4">
    <source>
        <dbReference type="ARBA" id="ARBA00022461"/>
    </source>
</evidence>
<keyword evidence="15" id="KW-1185">Reference proteome</keyword>
<dbReference type="InterPro" id="IPR001873">
    <property type="entry name" value="ENaC"/>
</dbReference>
<dbReference type="EMBL" id="JAIFRP010000006">
    <property type="protein sequence ID" value="KAK2587764.1"/>
    <property type="molecule type" value="Genomic_DNA"/>
</dbReference>
<sequence length="530" mass="60669">MPKTVMIVSSVDERFKKTLPPVRNAEKGMIKKRTSDVVLKKVSFNRKKRVAREILQDFADSSSVHGMKYLLSQTLNTSCLGRSLWICTMIAAIIGVDTMIKTFWQYLEENPVNLYIDSLHAPIFLAAFPAVSICPNLPTTVKRQYELLNSIKLPENMTTEEAMVFLKHGTSMLFNKEYLARLDLLLQENQWRLVDFLRLLKPCEDMIDSCWWHGKRINCTDHIKQTHAYNGICCSFNYYLEDVIKYNKEFRKIPVIHTARSGPKSGLTVIFDRDLFAEDNSTGDVNSNFVNSIKLLIFVHHSASYPNAETVGYTLQKGQGLRLSVQPSIMMIPSNVAHGYLNGTLQPMCIPNSQKSELRFFPEYRHSNCFANCRITNLLDTCGCIRYLYAPMANYSQVPLCELPDFKCVFNFARNKAMVNYENCYCLRLCEDLTYQSTTTKYSLEASSRVALSPIFKNLSNGQAALSVHMKMDTFKIYRTEASFNYWNTLADIGGIFSLCLGCSILSAVEIVYFIYLFCRAICTKKRIYN</sequence>
<evidence type="ECO:0000256" key="10">
    <source>
        <dbReference type="ARBA" id="ARBA00023201"/>
    </source>
</evidence>
<protein>
    <recommendedName>
        <fullName evidence="16">Sodium channel protein Nach</fullName>
    </recommendedName>
</protein>
<evidence type="ECO:0000256" key="12">
    <source>
        <dbReference type="RuleBase" id="RU000679"/>
    </source>
</evidence>
<keyword evidence="4 12" id="KW-0894">Sodium channel</keyword>
<keyword evidence="8 12" id="KW-0406">Ion transport</keyword>
<keyword evidence="11 12" id="KW-0407">Ion channel</keyword>
<dbReference type="PANTHER" id="PTHR11690">
    <property type="entry name" value="AMILORIDE-SENSITIVE SODIUM CHANNEL-RELATED"/>
    <property type="match status" value="1"/>
</dbReference>
<evidence type="ECO:0000313" key="15">
    <source>
        <dbReference type="Proteomes" id="UP001258017"/>
    </source>
</evidence>
<evidence type="ECO:0000256" key="2">
    <source>
        <dbReference type="ARBA" id="ARBA00007193"/>
    </source>
</evidence>